<keyword evidence="4" id="KW-1185">Reference proteome</keyword>
<feature type="compositionally biased region" description="Polar residues" evidence="1">
    <location>
        <begin position="188"/>
        <end position="200"/>
    </location>
</feature>
<dbReference type="Proteomes" id="UP000298493">
    <property type="component" value="Unassembled WGS sequence"/>
</dbReference>
<evidence type="ECO:0000313" key="4">
    <source>
        <dbReference type="Proteomes" id="UP000298493"/>
    </source>
</evidence>
<organism evidence="3 4">
    <name type="scientific">Venturia nashicola</name>
    <dbReference type="NCBI Taxonomy" id="86259"/>
    <lineage>
        <taxon>Eukaryota</taxon>
        <taxon>Fungi</taxon>
        <taxon>Dikarya</taxon>
        <taxon>Ascomycota</taxon>
        <taxon>Pezizomycotina</taxon>
        <taxon>Dothideomycetes</taxon>
        <taxon>Pleosporomycetidae</taxon>
        <taxon>Venturiales</taxon>
        <taxon>Venturiaceae</taxon>
        <taxon>Venturia</taxon>
    </lineage>
</organism>
<feature type="compositionally biased region" description="Low complexity" evidence="1">
    <location>
        <begin position="291"/>
        <end position="306"/>
    </location>
</feature>
<keyword evidence="2" id="KW-0732">Signal</keyword>
<sequence length="403" mass="43358">MNRLAVPVLLALSALISAAPIQAGHAAVNDAATPTAACSTPTPVDNNLLSNEHQEESLPCIQQRFKKDEPPWGNGVPPMMTILPGPPVFSDKEACKTNHKLLNQMEDKFMKDLARARKDKPFDYHQPTFTVRAGACVTTDYRGPADKLDRYRKYSNNNPPVPASAGGYGGWNGGQQQGASQPGSQPANNQWNGNQPQEGSRNAPPPQPNNPQTWRPPPRSQQSGSLPNSGQSWAPPSGGPPSAWGQTPQPAIWGGSPSSPEPPFQSSRAGSAQPNWEPQPKPQQQPPPFPQQGNSPPFPQQSNSPPGNWEAVPSPPQNTNPLPTYNATRHPSSNQPQASPQPHPQPKPPSPPQPEQQSTQPSSPPSDPQPQPSSPPSSESPEQALEQSPQPNWQIDPDWSGRF</sequence>
<dbReference type="AlphaFoldDB" id="A0A4Z1P531"/>
<feature type="compositionally biased region" description="Pro residues" evidence="1">
    <location>
        <begin position="203"/>
        <end position="219"/>
    </location>
</feature>
<feature type="signal peptide" evidence="2">
    <location>
        <begin position="1"/>
        <end position="18"/>
    </location>
</feature>
<dbReference type="PRINTS" id="PR01217">
    <property type="entry name" value="PRICHEXTENSN"/>
</dbReference>
<evidence type="ECO:0000256" key="2">
    <source>
        <dbReference type="SAM" id="SignalP"/>
    </source>
</evidence>
<proteinExistence type="predicted"/>
<feature type="compositionally biased region" description="Low complexity" evidence="1">
    <location>
        <begin position="376"/>
        <end position="391"/>
    </location>
</feature>
<feature type="compositionally biased region" description="Low complexity" evidence="1">
    <location>
        <begin position="229"/>
        <end position="246"/>
    </location>
</feature>
<gene>
    <name evidence="3" type="ORF">E6O75_ATG02448</name>
</gene>
<accession>A0A4Z1P531</accession>
<comment type="caution">
    <text evidence="3">The sequence shown here is derived from an EMBL/GenBank/DDBJ whole genome shotgun (WGS) entry which is preliminary data.</text>
</comment>
<feature type="compositionally biased region" description="Polar residues" evidence="1">
    <location>
        <begin position="319"/>
        <end position="330"/>
    </location>
</feature>
<evidence type="ECO:0000313" key="3">
    <source>
        <dbReference type="EMBL" id="TID24083.1"/>
    </source>
</evidence>
<feature type="compositionally biased region" description="Pro residues" evidence="1">
    <location>
        <begin position="339"/>
        <end position="354"/>
    </location>
</feature>
<feature type="compositionally biased region" description="Pro residues" evidence="1">
    <location>
        <begin position="277"/>
        <end position="290"/>
    </location>
</feature>
<feature type="compositionally biased region" description="Gly residues" evidence="1">
    <location>
        <begin position="166"/>
        <end position="176"/>
    </location>
</feature>
<dbReference type="EMBL" id="SNSC02000005">
    <property type="protein sequence ID" value="TID24083.1"/>
    <property type="molecule type" value="Genomic_DNA"/>
</dbReference>
<feature type="compositionally biased region" description="Low complexity" evidence="1">
    <location>
        <begin position="177"/>
        <end position="187"/>
    </location>
</feature>
<protein>
    <submittedName>
        <fullName evidence="3">Uncharacterized protein</fullName>
    </submittedName>
</protein>
<feature type="compositionally biased region" description="Pro residues" evidence="1">
    <location>
        <begin position="362"/>
        <end position="375"/>
    </location>
</feature>
<feature type="chain" id="PRO_5021470243" evidence="2">
    <location>
        <begin position="19"/>
        <end position="403"/>
    </location>
</feature>
<name>A0A4Z1P531_9PEZI</name>
<feature type="region of interest" description="Disordered" evidence="1">
    <location>
        <begin position="148"/>
        <end position="403"/>
    </location>
</feature>
<evidence type="ECO:0000256" key="1">
    <source>
        <dbReference type="SAM" id="MobiDB-lite"/>
    </source>
</evidence>
<reference evidence="3 4" key="1">
    <citation type="submission" date="2019-04" db="EMBL/GenBank/DDBJ databases">
        <title>High contiguity whole genome sequence and gene annotation resource for two Venturia nashicola isolates.</title>
        <authorList>
            <person name="Prokchorchik M."/>
            <person name="Won K."/>
            <person name="Lee Y."/>
            <person name="Choi E.D."/>
            <person name="Segonzac C."/>
            <person name="Sohn K.H."/>
        </authorList>
    </citation>
    <scope>NUCLEOTIDE SEQUENCE [LARGE SCALE GENOMIC DNA]</scope>
    <source>
        <strain evidence="3 4">PRI2</strain>
    </source>
</reference>